<dbReference type="Pfam" id="PF16483">
    <property type="entry name" value="Glyco_hydro_64"/>
    <property type="match status" value="1"/>
</dbReference>
<dbReference type="InterPro" id="IPR006311">
    <property type="entry name" value="TAT_signal"/>
</dbReference>
<proteinExistence type="predicted"/>
<organism evidence="5 6">
    <name type="scientific">Couchioplanes caeruleus subsp. caeruleus</name>
    <dbReference type="NCBI Taxonomy" id="56427"/>
    <lineage>
        <taxon>Bacteria</taxon>
        <taxon>Bacillati</taxon>
        <taxon>Actinomycetota</taxon>
        <taxon>Actinomycetes</taxon>
        <taxon>Micromonosporales</taxon>
        <taxon>Micromonosporaceae</taxon>
        <taxon>Couchioplanes</taxon>
    </lineage>
</organism>
<evidence type="ECO:0000259" key="4">
    <source>
        <dbReference type="PROSITE" id="PS52006"/>
    </source>
</evidence>
<feature type="domain" description="GH64" evidence="4">
    <location>
        <begin position="33"/>
        <end position="383"/>
    </location>
</feature>
<dbReference type="RefSeq" id="WP_071808793.1">
    <property type="nucleotide sequence ID" value="NZ_MEIA01000462.1"/>
</dbReference>
<dbReference type="SMART" id="SM00606">
    <property type="entry name" value="CBD_IV"/>
    <property type="match status" value="1"/>
</dbReference>
<evidence type="ECO:0000313" key="5">
    <source>
        <dbReference type="EMBL" id="OJF10715.1"/>
    </source>
</evidence>
<sequence>MTITRRTLLGLTAGAVAAGVPLVGALTTRAFAADGLPLTIANDTGRFPNSAITVYVVGTDPAGRQGFVSRSRGFTPCSTAQNGPDGFADLGIPLTGGTTTLILPKMSGRVYVAIGDRLRFKVVTDGAGRPALQFPAGWVAGDPSFGVLHDCIEFTYNDAGMFCNTTMVDMFSIPMSIKLDGERSQRTGLLTPGGRDRIFAAVAAQPDFGRLVVGDRLRVIAPGHGIDGGRFPASYFAGYVDHVWRTYAQRPLTVTTNAGTFTGRVLGDRLVFNRGAASFGRPSSRDLLFCDGTLAAPNDGVTGPVAAVLGAALNRSTLHDRAQQPVAEAAAHYRNPVTNHYSRVMHENSVDRRAYGFAFDDVNDHASYLEDHAPKGMRITLTPFGAAPAVGTAAAATTPAAGGSVRDAYGRTEAERHDAQSGTATQGCAEGGRNVGWIGAGDWLRYDRVDFGKGPARKFAVRAASGAAAGVSGLVEVRLGGPTAPVVGSLSVATTGGWQSWRTVYGTLTAPVTGVHDVYLTFASGQRADFVNVNWLTFAR</sequence>
<dbReference type="Proteomes" id="UP000182486">
    <property type="component" value="Unassembled WGS sequence"/>
</dbReference>
<dbReference type="InterPro" id="IPR005084">
    <property type="entry name" value="CBM6"/>
</dbReference>
<gene>
    <name evidence="5" type="ORF">BG844_30560</name>
</gene>
<dbReference type="Gene3D" id="2.60.110.10">
    <property type="entry name" value="Thaumatin"/>
    <property type="match status" value="1"/>
</dbReference>
<dbReference type="CDD" id="cd04084">
    <property type="entry name" value="CBM6_xylanase-like"/>
    <property type="match status" value="1"/>
</dbReference>
<protein>
    <submittedName>
        <fullName evidence="5">Uncharacterized protein</fullName>
    </submittedName>
</protein>
<dbReference type="PANTHER" id="PTHR38165">
    <property type="match status" value="1"/>
</dbReference>
<dbReference type="PANTHER" id="PTHR38165:SF1">
    <property type="entry name" value="GLUCANASE B"/>
    <property type="match status" value="1"/>
</dbReference>
<evidence type="ECO:0000313" key="6">
    <source>
        <dbReference type="Proteomes" id="UP000182486"/>
    </source>
</evidence>
<dbReference type="InterPro" id="IPR042517">
    <property type="entry name" value="Glyco_hydro_64_N_2"/>
</dbReference>
<dbReference type="AlphaFoldDB" id="A0A1K0GND8"/>
<dbReference type="Pfam" id="PF03422">
    <property type="entry name" value="CBM_6"/>
    <property type="match status" value="1"/>
</dbReference>
<dbReference type="Gene3D" id="2.60.120.260">
    <property type="entry name" value="Galactose-binding domain-like"/>
    <property type="match status" value="1"/>
</dbReference>
<dbReference type="InterPro" id="IPR008979">
    <property type="entry name" value="Galactose-bd-like_sf"/>
</dbReference>
<comment type="caution">
    <text evidence="5">The sequence shown here is derived from an EMBL/GenBank/DDBJ whole genome shotgun (WGS) entry which is preliminary data.</text>
</comment>
<dbReference type="PROSITE" id="PS52006">
    <property type="entry name" value="GH64"/>
    <property type="match status" value="1"/>
</dbReference>
<dbReference type="InterPro" id="IPR032477">
    <property type="entry name" value="Glyco_hydro_64"/>
</dbReference>
<dbReference type="PROSITE" id="PS51318">
    <property type="entry name" value="TAT"/>
    <property type="match status" value="1"/>
</dbReference>
<dbReference type="InterPro" id="IPR037176">
    <property type="entry name" value="Osmotin/thaumatin-like_sf"/>
</dbReference>
<dbReference type="PROSITE" id="PS51175">
    <property type="entry name" value="CBM6"/>
    <property type="match status" value="1"/>
</dbReference>
<dbReference type="GO" id="GO:0030246">
    <property type="term" value="F:carbohydrate binding"/>
    <property type="evidence" value="ECO:0007669"/>
    <property type="project" value="InterPro"/>
</dbReference>
<dbReference type="SUPFAM" id="SSF49785">
    <property type="entry name" value="Galactose-binding domain-like"/>
    <property type="match status" value="1"/>
</dbReference>
<dbReference type="EMBL" id="MEIA01000462">
    <property type="protein sequence ID" value="OJF10715.1"/>
    <property type="molecule type" value="Genomic_DNA"/>
</dbReference>
<feature type="chain" id="PRO_5009664439" evidence="2">
    <location>
        <begin position="33"/>
        <end position="540"/>
    </location>
</feature>
<dbReference type="InterPro" id="IPR037398">
    <property type="entry name" value="Glyco_hydro_64_fam"/>
</dbReference>
<dbReference type="InterPro" id="IPR006584">
    <property type="entry name" value="Cellulose-bd_IV"/>
</dbReference>
<evidence type="ECO:0000256" key="1">
    <source>
        <dbReference type="ARBA" id="ARBA00022729"/>
    </source>
</evidence>
<reference evidence="5 6" key="1">
    <citation type="submission" date="2016-09" db="EMBL/GenBank/DDBJ databases">
        <title>Couchioplanes caeruleus draft genome sequence.</title>
        <authorList>
            <person name="Sheehan J."/>
            <person name="Caffrey P."/>
        </authorList>
    </citation>
    <scope>NUCLEOTIDE SEQUENCE [LARGE SCALE GENOMIC DNA]</scope>
    <source>
        <strain evidence="5 6">DSM 43634</strain>
    </source>
</reference>
<evidence type="ECO:0000259" key="3">
    <source>
        <dbReference type="PROSITE" id="PS51175"/>
    </source>
</evidence>
<dbReference type="Gene3D" id="3.30.920.50">
    <property type="entry name" value="Beta-1,3-glucanase, C-terminal domain"/>
    <property type="match status" value="1"/>
</dbReference>
<name>A0A1K0GND8_9ACTN</name>
<keyword evidence="6" id="KW-1185">Reference proteome</keyword>
<evidence type="ECO:0000256" key="2">
    <source>
        <dbReference type="SAM" id="SignalP"/>
    </source>
</evidence>
<accession>A0A1K0GND8</accession>
<keyword evidence="1 2" id="KW-0732">Signal</keyword>
<feature type="domain" description="CBM6" evidence="3">
    <location>
        <begin position="410"/>
        <end position="539"/>
    </location>
</feature>
<feature type="signal peptide" evidence="2">
    <location>
        <begin position="1"/>
        <end position="32"/>
    </location>
</feature>